<dbReference type="Gene3D" id="3.40.630.40">
    <property type="entry name" value="Zn-dependent exopeptidases"/>
    <property type="match status" value="1"/>
</dbReference>
<dbReference type="EC" id="3.5.1.28" evidence="2"/>
<protein>
    <recommendedName>
        <fullName evidence="2">N-acetylmuramoyl-L-alanine amidase</fullName>
        <ecNumber evidence="2">3.5.1.28</ecNumber>
    </recommendedName>
</protein>
<keyword evidence="6" id="KW-1185">Reference proteome</keyword>
<dbReference type="KEGG" id="pko:PKOR_18125"/>
<name>A0A0E3UXY8_9BACT</name>
<dbReference type="STRING" id="400092.PKOR_18125"/>
<dbReference type="InterPro" id="IPR050695">
    <property type="entry name" value="N-acetylmuramoyl_amidase_3"/>
</dbReference>
<evidence type="ECO:0000313" key="6">
    <source>
        <dbReference type="Proteomes" id="UP000033109"/>
    </source>
</evidence>
<feature type="domain" description="LysM" evidence="4">
    <location>
        <begin position="30"/>
        <end position="80"/>
    </location>
</feature>
<dbReference type="SUPFAM" id="SSF53187">
    <property type="entry name" value="Zn-dependent exopeptidases"/>
    <property type="match status" value="1"/>
</dbReference>
<accession>A0A0E3UXY8</accession>
<dbReference type="PANTHER" id="PTHR30404">
    <property type="entry name" value="N-ACETYLMURAMOYL-L-ALANINE AMIDASE"/>
    <property type="match status" value="1"/>
</dbReference>
<dbReference type="PANTHER" id="PTHR30404:SF0">
    <property type="entry name" value="N-ACETYLMURAMOYL-L-ALANINE AMIDASE AMIC"/>
    <property type="match status" value="1"/>
</dbReference>
<dbReference type="Proteomes" id="UP000033109">
    <property type="component" value="Chromosome"/>
</dbReference>
<evidence type="ECO:0000259" key="4">
    <source>
        <dbReference type="PROSITE" id="PS51782"/>
    </source>
</evidence>
<gene>
    <name evidence="5" type="ORF">PKOR_18125</name>
</gene>
<sequence length="349" mass="39498">MTLNLKALRIVLFVFALFLSASTLFGQSYPKVIAQSGDGIYLLLRRHGLDPSEHLKPFLELNQENLGQDNSLYAGRTYLLPTASTAAEAAVESSPVEKATSSPAVLVEPLFGKSYERVEIKDKQLQGAVYYLIAGHSGPDPGAIGKYGAYQLSEDEYAYDVTIRLARRLMEHSATVYMIIQDPDDGIRDENILKMDTDEVSYFGRPIPYDQKQRLRNRVADVNQLYLKHKGAHQRMLSIHIDSRSKGQNIDVFFYHHESSAPGLALAQRIHEVFTTKYNRHQPNREYFGTVTPRSSLYVVKYSHPPTVFVELGNIKNDKDQRRFIIPNNRQALANWLCDGIIADYKASN</sequence>
<evidence type="ECO:0000313" key="5">
    <source>
        <dbReference type="EMBL" id="AKD04662.1"/>
    </source>
</evidence>
<dbReference type="EMBL" id="CP009621">
    <property type="protein sequence ID" value="AKD04662.1"/>
    <property type="molecule type" value="Genomic_DNA"/>
</dbReference>
<organism evidence="5 6">
    <name type="scientific">Pontibacter korlensis</name>
    <dbReference type="NCBI Taxonomy" id="400092"/>
    <lineage>
        <taxon>Bacteria</taxon>
        <taxon>Pseudomonadati</taxon>
        <taxon>Bacteroidota</taxon>
        <taxon>Cytophagia</taxon>
        <taxon>Cytophagales</taxon>
        <taxon>Hymenobacteraceae</taxon>
        <taxon>Pontibacter</taxon>
    </lineage>
</organism>
<dbReference type="GO" id="GO:0030288">
    <property type="term" value="C:outer membrane-bounded periplasmic space"/>
    <property type="evidence" value="ECO:0007669"/>
    <property type="project" value="TreeGrafter"/>
</dbReference>
<evidence type="ECO:0000256" key="2">
    <source>
        <dbReference type="ARBA" id="ARBA00011901"/>
    </source>
</evidence>
<dbReference type="CDD" id="cd02696">
    <property type="entry name" value="MurNAc-LAA"/>
    <property type="match status" value="1"/>
</dbReference>
<dbReference type="AlphaFoldDB" id="A0A0E3UXY8"/>
<proteinExistence type="predicted"/>
<dbReference type="PROSITE" id="PS51782">
    <property type="entry name" value="LYSM"/>
    <property type="match status" value="1"/>
</dbReference>
<dbReference type="HOGENOM" id="CLU_060525_0_0_10"/>
<comment type="catalytic activity">
    <reaction evidence="1">
        <text>Hydrolyzes the link between N-acetylmuramoyl residues and L-amino acid residues in certain cell-wall glycopeptides.</text>
        <dbReference type="EC" id="3.5.1.28"/>
    </reaction>
</comment>
<dbReference type="InterPro" id="IPR002508">
    <property type="entry name" value="MurNAc-LAA_cat"/>
</dbReference>
<evidence type="ECO:0000256" key="3">
    <source>
        <dbReference type="ARBA" id="ARBA00022801"/>
    </source>
</evidence>
<evidence type="ECO:0000256" key="1">
    <source>
        <dbReference type="ARBA" id="ARBA00001561"/>
    </source>
</evidence>
<dbReference type="InterPro" id="IPR018392">
    <property type="entry name" value="LysM"/>
</dbReference>
<dbReference type="GO" id="GO:0009253">
    <property type="term" value="P:peptidoglycan catabolic process"/>
    <property type="evidence" value="ECO:0007669"/>
    <property type="project" value="InterPro"/>
</dbReference>
<dbReference type="GO" id="GO:0008745">
    <property type="term" value="F:N-acetylmuramoyl-L-alanine amidase activity"/>
    <property type="evidence" value="ECO:0007669"/>
    <property type="project" value="UniProtKB-EC"/>
</dbReference>
<dbReference type="Pfam" id="PF01520">
    <property type="entry name" value="Amidase_3"/>
    <property type="match status" value="1"/>
</dbReference>
<dbReference type="SMART" id="SM00646">
    <property type="entry name" value="Ami_3"/>
    <property type="match status" value="1"/>
</dbReference>
<reference evidence="5 6" key="1">
    <citation type="journal article" date="2015" name="Sci. Rep.">
        <title>Unraveling adaptation of Pontibacter korlensis to radiation and infertility in desert through complete genome and comparative transcriptomic analysis.</title>
        <authorList>
            <person name="Dai J."/>
            <person name="Dai W."/>
            <person name="Qiu C."/>
            <person name="Yang Z."/>
            <person name="Zhang Y."/>
            <person name="Zhou M."/>
            <person name="Zhang L."/>
            <person name="Fang C."/>
            <person name="Gao Q."/>
            <person name="Yang Q."/>
            <person name="Li X."/>
            <person name="Wang Z."/>
            <person name="Wang Z."/>
            <person name="Jia Z."/>
            <person name="Chen X."/>
        </authorList>
    </citation>
    <scope>NUCLEOTIDE SEQUENCE [LARGE SCALE GENOMIC DNA]</scope>
    <source>
        <strain evidence="5 6">X14-1T</strain>
    </source>
</reference>
<keyword evidence="3" id="KW-0378">Hydrolase</keyword>
<dbReference type="PATRIC" id="fig|400092.3.peg.3973"/>